<organism evidence="1">
    <name type="scientific">Siphoviridae sp. ctnks32</name>
    <dbReference type="NCBI Taxonomy" id="2826457"/>
    <lineage>
        <taxon>Viruses</taxon>
        <taxon>Duplodnaviria</taxon>
        <taxon>Heunggongvirae</taxon>
        <taxon>Uroviricota</taxon>
        <taxon>Caudoviricetes</taxon>
    </lineage>
</organism>
<reference evidence="1" key="1">
    <citation type="journal article" date="2021" name="Proc. Natl. Acad. Sci. U.S.A.">
        <title>A Catalog of Tens of Thousands of Viruses from Human Metagenomes Reveals Hidden Associations with Chronic Diseases.</title>
        <authorList>
            <person name="Tisza M.J."/>
            <person name="Buck C.B."/>
        </authorList>
    </citation>
    <scope>NUCLEOTIDE SEQUENCE</scope>
    <source>
        <strain evidence="1">Ctnks32</strain>
    </source>
</reference>
<name>A0A8S5N1M3_9CAUD</name>
<proteinExistence type="predicted"/>
<accession>A0A8S5N1M3</accession>
<dbReference type="GO" id="GO:0016787">
    <property type="term" value="F:hydrolase activity"/>
    <property type="evidence" value="ECO:0007669"/>
    <property type="project" value="UniProtKB-KW"/>
</dbReference>
<sequence length="167" mass="19352">MNKKEKREIALGYLKAKTARGGDLYELYKEFDDPTGEIFADRFIKDEPRLLGTVYRGYMTTKEWFDAKNLQVGKTICIEDLYHRHLPSFTKSEVRASLYSVDATLYQSDAPFYVVFEVELKGLYCVDISKYSIYPEESECVFIDGAKAVIVEVVQSNRRVKVKLKEM</sequence>
<protein>
    <submittedName>
        <fullName evidence="1">ADP-ribosyl-(Dinitrogen reductase) hydrolase</fullName>
    </submittedName>
</protein>
<dbReference type="Gene3D" id="3.90.176.10">
    <property type="entry name" value="Toxin ADP-ribosyltransferase, Chain A, domain 1"/>
    <property type="match status" value="1"/>
</dbReference>
<evidence type="ECO:0000313" key="1">
    <source>
        <dbReference type="EMBL" id="DAD88332.1"/>
    </source>
</evidence>
<dbReference type="EMBL" id="BK015039">
    <property type="protein sequence ID" value="DAD88332.1"/>
    <property type="molecule type" value="Genomic_DNA"/>
</dbReference>
<keyword evidence="1" id="KW-0378">Hydrolase</keyword>